<dbReference type="Pfam" id="PF10932">
    <property type="entry name" value="DUF2783"/>
    <property type="match status" value="1"/>
</dbReference>
<keyword evidence="2" id="KW-1185">Reference proteome</keyword>
<comment type="caution">
    <text evidence="1">The sequence shown here is derived from an EMBL/GenBank/DDBJ whole genome shotgun (WGS) entry which is preliminary data.</text>
</comment>
<accession>A0ABS6N6V8</accession>
<dbReference type="EMBL" id="JAHRWL010000001">
    <property type="protein sequence ID" value="MBV2359741.1"/>
    <property type="molecule type" value="Genomic_DNA"/>
</dbReference>
<sequence length="66" mass="6959">MTQDDRLGADGDAIYAALVAAHAGLDEAASHRLNARLVLMLANHIGQASDVLRLIADAKAYDEVAE</sequence>
<dbReference type="Proteomes" id="UP001166293">
    <property type="component" value="Unassembled WGS sequence"/>
</dbReference>
<protein>
    <submittedName>
        <fullName evidence="1">DUF2783 domain-containing protein</fullName>
    </submittedName>
</protein>
<dbReference type="InterPro" id="IPR021233">
    <property type="entry name" value="DUF2783"/>
</dbReference>
<proteinExistence type="predicted"/>
<evidence type="ECO:0000313" key="2">
    <source>
        <dbReference type="Proteomes" id="UP001166293"/>
    </source>
</evidence>
<gene>
    <name evidence="1" type="ORF">KUH32_08140</name>
</gene>
<reference evidence="1" key="1">
    <citation type="submission" date="2021-06" db="EMBL/GenBank/DDBJ databases">
        <title>Thalassococcus sp. CAU 1522 isolated from sea sand, Republic of Korea.</title>
        <authorList>
            <person name="Kim W."/>
        </authorList>
    </citation>
    <scope>NUCLEOTIDE SEQUENCE</scope>
    <source>
        <strain evidence="1">CAU 1522</strain>
    </source>
</reference>
<organism evidence="1 2">
    <name type="scientific">Thalassococcus arenae</name>
    <dbReference type="NCBI Taxonomy" id="2851652"/>
    <lineage>
        <taxon>Bacteria</taxon>
        <taxon>Pseudomonadati</taxon>
        <taxon>Pseudomonadota</taxon>
        <taxon>Alphaproteobacteria</taxon>
        <taxon>Rhodobacterales</taxon>
        <taxon>Roseobacteraceae</taxon>
        <taxon>Thalassococcus</taxon>
    </lineage>
</organism>
<name>A0ABS6N6V8_9RHOB</name>
<dbReference type="RefSeq" id="WP_217777536.1">
    <property type="nucleotide sequence ID" value="NZ_JAHRWL010000001.1"/>
</dbReference>
<evidence type="ECO:0000313" key="1">
    <source>
        <dbReference type="EMBL" id="MBV2359741.1"/>
    </source>
</evidence>